<dbReference type="GO" id="GO:0009279">
    <property type="term" value="C:cell outer membrane"/>
    <property type="evidence" value="ECO:0007669"/>
    <property type="project" value="UniProtKB-SubCell"/>
</dbReference>
<dbReference type="SUPFAM" id="SSF51126">
    <property type="entry name" value="Pectin lyase-like"/>
    <property type="match status" value="2"/>
</dbReference>
<sequence>MHLKTIIGLGSMLLGLATAGIGHAQQTIATQAAASIFTVTTFNDEVNQNGQCSLREAIVAANTNSVSADCGNGALVTTINLASGTYTLNIDNPAPVGTEFRLDDNSGLYGDLDITDTLSLVGAAPNLTIISGLSVANTNRILHIHSGTVNLSNLSLIEAHSPWNGAAIYNQGQLTINNVNLNNNQTVLNLNYNDNLAALHGGAIYNAGSLSISNSALIGNRTAATLHDFNGGAIYNTAQLTINAVDFRQNQAVNGGAIYSTSTDQQLSISTSEFTDNEAIIVNDNEDPQGGALWLNSTKTISNTIFRSNEANAGGAIYALKALTINTSIFDRNAAGSGNGIAHGTAIHSKGQSNINRSIFKFNAGDSAAIGNAGTMQLDRATIINNSNRAIEFMGTAPIGTGGGVHNTNQLTIINSTISNNTANLAGAGIYNSRSLHLINTSVISNGIKFGDEDGVGGGIYTLPASTSYLTNTLISLNTAPAGADCWGATQGFYALISELDDCQLAGNTNLGDLAAQTSPLTQVDDYTWVAPLTQTSPAVDAGNNQACPASDQRGQSRPIDGNGDLLARCDLGAYEFVSTQTFYHQFAPWATR</sequence>
<accession>A9B1S2</accession>
<dbReference type="KEGG" id="hau:Haur_2726"/>
<comment type="subcellular location">
    <subcellularLocation>
        <location evidence="1">Cell envelope</location>
    </subcellularLocation>
    <subcellularLocation>
        <location evidence="2">Cell outer membrane</location>
    </subcellularLocation>
    <subcellularLocation>
        <location evidence="3">Secreted</location>
    </subcellularLocation>
</comment>
<evidence type="ECO:0000256" key="6">
    <source>
        <dbReference type="ARBA" id="ARBA00023136"/>
    </source>
</evidence>
<dbReference type="InterPro" id="IPR011050">
    <property type="entry name" value="Pectin_lyase_fold/virulence"/>
</dbReference>
<dbReference type="EMBL" id="CP000875">
    <property type="protein sequence ID" value="ABX05364.1"/>
    <property type="molecule type" value="Genomic_DNA"/>
</dbReference>
<dbReference type="PANTHER" id="PTHR11319:SF35">
    <property type="entry name" value="OUTER MEMBRANE PROTEIN PMPC-RELATED"/>
    <property type="match status" value="1"/>
</dbReference>
<name>A9B1S2_HERA2</name>
<feature type="region of interest" description="Disordered" evidence="8">
    <location>
        <begin position="540"/>
        <end position="560"/>
    </location>
</feature>
<keyword evidence="11" id="KW-1185">Reference proteome</keyword>
<dbReference type="BioCyc" id="HAUR316274:GHYA-2757-MONOMER"/>
<keyword evidence="7" id="KW-0998">Cell outer membrane</keyword>
<evidence type="ECO:0000313" key="10">
    <source>
        <dbReference type="EMBL" id="ABX05364.1"/>
    </source>
</evidence>
<dbReference type="NCBIfam" id="TIGR04214">
    <property type="entry name" value="CSLREA_Nterm"/>
    <property type="match status" value="1"/>
</dbReference>
<dbReference type="STRING" id="316274.Haur_2726"/>
<feature type="chain" id="PRO_5002734488" evidence="9">
    <location>
        <begin position="25"/>
        <end position="593"/>
    </location>
</feature>
<dbReference type="Pfam" id="PF02415">
    <property type="entry name" value="Chlam_PMP"/>
    <property type="match status" value="1"/>
</dbReference>
<protein>
    <submittedName>
        <fullName evidence="10">Polymorphic outer membrane protein</fullName>
    </submittedName>
</protein>
<dbReference type="NCBIfam" id="TIGR01376">
    <property type="entry name" value="POMP_repeat"/>
    <property type="match status" value="1"/>
</dbReference>
<proteinExistence type="predicted"/>
<gene>
    <name evidence="10" type="ordered locus">Haur_2726</name>
</gene>
<dbReference type="NCBIfam" id="NF041518">
    <property type="entry name" value="choice_anch_Q"/>
    <property type="match status" value="1"/>
</dbReference>
<dbReference type="InterPro" id="IPR059226">
    <property type="entry name" value="Choice_anch_Q_dom"/>
</dbReference>
<evidence type="ECO:0000256" key="5">
    <source>
        <dbReference type="ARBA" id="ARBA00022729"/>
    </source>
</evidence>
<reference evidence="10 11" key="1">
    <citation type="journal article" date="2011" name="Stand. Genomic Sci.">
        <title>Complete genome sequence of the filamentous gliding predatory bacterium Herpetosiphon aurantiacus type strain (114-95(T)).</title>
        <authorList>
            <person name="Kiss H."/>
            <person name="Nett M."/>
            <person name="Domin N."/>
            <person name="Martin K."/>
            <person name="Maresca J.A."/>
            <person name="Copeland A."/>
            <person name="Lapidus A."/>
            <person name="Lucas S."/>
            <person name="Berry K.W."/>
            <person name="Glavina Del Rio T."/>
            <person name="Dalin E."/>
            <person name="Tice H."/>
            <person name="Pitluck S."/>
            <person name="Richardson P."/>
            <person name="Bruce D."/>
            <person name="Goodwin L."/>
            <person name="Han C."/>
            <person name="Detter J.C."/>
            <person name="Schmutz J."/>
            <person name="Brettin T."/>
            <person name="Land M."/>
            <person name="Hauser L."/>
            <person name="Kyrpides N.C."/>
            <person name="Ivanova N."/>
            <person name="Goker M."/>
            <person name="Woyke T."/>
            <person name="Klenk H.P."/>
            <person name="Bryant D.A."/>
        </authorList>
    </citation>
    <scope>NUCLEOTIDE SEQUENCE [LARGE SCALE GENOMIC DNA]</scope>
    <source>
        <strain evidence="11">ATCC 23779 / DSM 785 / 114-95</strain>
    </source>
</reference>
<keyword evidence="5 9" id="KW-0732">Signal</keyword>
<dbReference type="InParanoid" id="A9B1S2"/>
<dbReference type="InterPro" id="IPR026457">
    <property type="entry name" value="CSLREA_Nterm"/>
</dbReference>
<evidence type="ECO:0000256" key="2">
    <source>
        <dbReference type="ARBA" id="ARBA00004442"/>
    </source>
</evidence>
<evidence type="ECO:0000256" key="4">
    <source>
        <dbReference type="ARBA" id="ARBA00022525"/>
    </source>
</evidence>
<keyword evidence="6" id="KW-0472">Membrane</keyword>
<evidence type="ECO:0000256" key="7">
    <source>
        <dbReference type="ARBA" id="ARBA00023237"/>
    </source>
</evidence>
<dbReference type="GO" id="GO:0005576">
    <property type="term" value="C:extracellular region"/>
    <property type="evidence" value="ECO:0007669"/>
    <property type="project" value="UniProtKB-SubCell"/>
</dbReference>
<feature type="signal peptide" evidence="9">
    <location>
        <begin position="1"/>
        <end position="24"/>
    </location>
</feature>
<dbReference type="HOGENOM" id="CLU_459885_0_0_0"/>
<evidence type="ECO:0000256" key="1">
    <source>
        <dbReference type="ARBA" id="ARBA00004196"/>
    </source>
</evidence>
<dbReference type="InterPro" id="IPR003368">
    <property type="entry name" value="POMP_repeat"/>
</dbReference>
<organism evidence="10 11">
    <name type="scientific">Herpetosiphon aurantiacus (strain ATCC 23779 / DSM 785 / 114-95)</name>
    <dbReference type="NCBI Taxonomy" id="316274"/>
    <lineage>
        <taxon>Bacteria</taxon>
        <taxon>Bacillati</taxon>
        <taxon>Chloroflexota</taxon>
        <taxon>Chloroflexia</taxon>
        <taxon>Herpetosiphonales</taxon>
        <taxon>Herpetosiphonaceae</taxon>
        <taxon>Herpetosiphon</taxon>
    </lineage>
</organism>
<keyword evidence="4" id="KW-0964">Secreted</keyword>
<evidence type="ECO:0000313" key="11">
    <source>
        <dbReference type="Proteomes" id="UP000000787"/>
    </source>
</evidence>
<dbReference type="Proteomes" id="UP000000787">
    <property type="component" value="Chromosome"/>
</dbReference>
<evidence type="ECO:0000256" key="8">
    <source>
        <dbReference type="SAM" id="MobiDB-lite"/>
    </source>
</evidence>
<feature type="compositionally biased region" description="Polar residues" evidence="8">
    <location>
        <begin position="540"/>
        <end position="556"/>
    </location>
</feature>
<dbReference type="PANTHER" id="PTHR11319">
    <property type="entry name" value="G PROTEIN-COUPLED RECEPTOR-RELATED"/>
    <property type="match status" value="1"/>
</dbReference>
<dbReference type="AlphaFoldDB" id="A9B1S2"/>
<evidence type="ECO:0000256" key="3">
    <source>
        <dbReference type="ARBA" id="ARBA00004613"/>
    </source>
</evidence>
<dbReference type="eggNOG" id="COG2982">
    <property type="taxonomic scope" value="Bacteria"/>
</dbReference>
<evidence type="ECO:0000256" key="9">
    <source>
        <dbReference type="SAM" id="SignalP"/>
    </source>
</evidence>